<evidence type="ECO:0000256" key="2">
    <source>
        <dbReference type="ARBA" id="ARBA00022692"/>
    </source>
</evidence>
<evidence type="ECO:0000259" key="6">
    <source>
        <dbReference type="PROSITE" id="PS50262"/>
    </source>
</evidence>
<accession>A0A6J0GW57</accession>
<dbReference type="GO" id="GO:0016020">
    <property type="term" value="C:membrane"/>
    <property type="evidence" value="ECO:0007669"/>
    <property type="project" value="UniProtKB-SubCell"/>
</dbReference>
<sequence length="347" mass="39636">MNNSTCFLQPSSATTVALPVIYSCLFPAGSFGNILAAWIFLRKAPTRRTQYIYLANLVTANLFVCSTMPFLAAYFAGGKRWSYESLECRIAHHLGTLVMHVCMYVTIIILCSIALSQYATLRKNCDTQYSQAVNENFSRCLLQAFRQPKFAKYLCIGIWLTVLCITVTAITYDVQAKALEYFPSCYNIQVEASEFTAMIAGSVATACFFVSFMTVLRSYYSLTRHLNNIQKNSCIGEKHLIYSKVKRNILVIQMILTVCFLPYHIFRPLFYILLRHNDCPRLNYLVEIKNFLTCLAAAKSSLDPVITLLLDKTFKKSLYGLFTKSTPEHQKRDVDIFTEMGRNMERF</sequence>
<dbReference type="AlphaFoldDB" id="A0A6J0GW57"/>
<keyword evidence="8" id="KW-0675">Receptor</keyword>
<comment type="subcellular location">
    <subcellularLocation>
        <location evidence="1">Membrane</location>
    </subcellularLocation>
</comment>
<proteinExistence type="predicted"/>
<keyword evidence="2 5" id="KW-0812">Transmembrane</keyword>
<dbReference type="CTD" id="27197"/>
<dbReference type="Proteomes" id="UP000504624">
    <property type="component" value="Unplaced"/>
</dbReference>
<feature type="transmembrane region" description="Helical" evidence="5">
    <location>
        <begin position="153"/>
        <end position="175"/>
    </location>
</feature>
<evidence type="ECO:0000256" key="5">
    <source>
        <dbReference type="SAM" id="Phobius"/>
    </source>
</evidence>
<evidence type="ECO:0000256" key="1">
    <source>
        <dbReference type="ARBA" id="ARBA00004370"/>
    </source>
</evidence>
<dbReference type="Pfam" id="PF00001">
    <property type="entry name" value="7tm_1"/>
    <property type="match status" value="1"/>
</dbReference>
<dbReference type="GeneID" id="108495343"/>
<dbReference type="GO" id="GO:0004930">
    <property type="term" value="F:G protein-coupled receptor activity"/>
    <property type="evidence" value="ECO:0007669"/>
    <property type="project" value="InterPro"/>
</dbReference>
<evidence type="ECO:0000313" key="7">
    <source>
        <dbReference type="Proteomes" id="UP000504624"/>
    </source>
</evidence>
<keyword evidence="3 5" id="KW-1133">Transmembrane helix</keyword>
<protein>
    <submittedName>
        <fullName evidence="8">Probable G-protein coupled receptor 82</fullName>
    </submittedName>
</protein>
<keyword evidence="4 5" id="KW-0472">Membrane</keyword>
<reference evidence="8" key="1">
    <citation type="submission" date="2025-08" db="UniProtKB">
        <authorList>
            <consortium name="RefSeq"/>
        </authorList>
    </citation>
    <scope>IDENTIFICATION</scope>
</reference>
<feature type="domain" description="G-protein coupled receptors family 1 profile" evidence="6">
    <location>
        <begin position="32"/>
        <end position="307"/>
    </location>
</feature>
<feature type="transmembrane region" description="Helical" evidence="5">
    <location>
        <begin position="195"/>
        <end position="216"/>
    </location>
</feature>
<feature type="transmembrane region" description="Helical" evidence="5">
    <location>
        <begin position="248"/>
        <end position="266"/>
    </location>
</feature>
<keyword evidence="7" id="KW-1185">Reference proteome</keyword>
<feature type="transmembrane region" description="Helical" evidence="5">
    <location>
        <begin position="20"/>
        <end position="41"/>
    </location>
</feature>
<evidence type="ECO:0000256" key="3">
    <source>
        <dbReference type="ARBA" id="ARBA00022989"/>
    </source>
</evidence>
<dbReference type="PROSITE" id="PS50262">
    <property type="entry name" value="G_PROTEIN_RECEP_F1_2"/>
    <property type="match status" value="1"/>
</dbReference>
<dbReference type="OrthoDB" id="9946711at2759"/>
<dbReference type="InterPro" id="IPR042804">
    <property type="entry name" value="GPR82"/>
</dbReference>
<dbReference type="PANTHER" id="PTHR47392:SF1">
    <property type="entry name" value="G-PROTEIN COUPLED RECEPTOR 82-RELATED"/>
    <property type="match status" value="1"/>
</dbReference>
<dbReference type="RefSeq" id="XP_017666443.1">
    <property type="nucleotide sequence ID" value="XM_017810954.1"/>
</dbReference>
<dbReference type="InterPro" id="IPR000276">
    <property type="entry name" value="GPCR_Rhodpsn"/>
</dbReference>
<dbReference type="PANTHER" id="PTHR47392">
    <property type="entry name" value="G-PROTEIN COUPLED RECEPTOR 82-RELATED"/>
    <property type="match status" value="1"/>
</dbReference>
<feature type="transmembrane region" description="Helical" evidence="5">
    <location>
        <begin position="53"/>
        <end position="77"/>
    </location>
</feature>
<dbReference type="Gene3D" id="1.20.1070.10">
    <property type="entry name" value="Rhodopsin 7-helix transmembrane proteins"/>
    <property type="match status" value="1"/>
</dbReference>
<feature type="transmembrane region" description="Helical" evidence="5">
    <location>
        <begin position="97"/>
        <end position="115"/>
    </location>
</feature>
<dbReference type="SUPFAM" id="SSF81321">
    <property type="entry name" value="Family A G protein-coupled receptor-like"/>
    <property type="match status" value="1"/>
</dbReference>
<organism evidence="7 8">
    <name type="scientific">Lepidothrix coronata</name>
    <name type="common">blue-crowned manakin</name>
    <dbReference type="NCBI Taxonomy" id="321398"/>
    <lineage>
        <taxon>Eukaryota</taxon>
        <taxon>Metazoa</taxon>
        <taxon>Chordata</taxon>
        <taxon>Craniata</taxon>
        <taxon>Vertebrata</taxon>
        <taxon>Euteleostomi</taxon>
        <taxon>Archelosauria</taxon>
        <taxon>Archosauria</taxon>
        <taxon>Dinosauria</taxon>
        <taxon>Saurischia</taxon>
        <taxon>Theropoda</taxon>
        <taxon>Coelurosauria</taxon>
        <taxon>Aves</taxon>
        <taxon>Neognathae</taxon>
        <taxon>Neoaves</taxon>
        <taxon>Telluraves</taxon>
        <taxon>Australaves</taxon>
        <taxon>Passeriformes</taxon>
        <taxon>Pipridae</taxon>
        <taxon>Lepidothrix</taxon>
    </lineage>
</organism>
<evidence type="ECO:0000256" key="4">
    <source>
        <dbReference type="ARBA" id="ARBA00023136"/>
    </source>
</evidence>
<name>A0A6J0GW57_9PASS</name>
<gene>
    <name evidence="8" type="primary">GPR82</name>
</gene>
<evidence type="ECO:0000313" key="8">
    <source>
        <dbReference type="RefSeq" id="XP_017666443.1"/>
    </source>
</evidence>
<dbReference type="InterPro" id="IPR017452">
    <property type="entry name" value="GPCR_Rhodpsn_7TM"/>
</dbReference>
<dbReference type="PRINTS" id="PR00237">
    <property type="entry name" value="GPCRRHODOPSN"/>
</dbReference>